<dbReference type="Pfam" id="PF17936">
    <property type="entry name" value="Big_6"/>
    <property type="match status" value="1"/>
</dbReference>
<dbReference type="PATRIC" id="fig|1345023.5.peg.1258"/>
<feature type="domain" description="Bacterial Ig" evidence="2">
    <location>
        <begin position="211"/>
        <end position="287"/>
    </location>
</feature>
<proteinExistence type="predicted"/>
<organism evidence="3 4">
    <name type="scientific">Exiguobacterium chiriqhucha RW-2</name>
    <dbReference type="NCBI Taxonomy" id="1345023"/>
    <lineage>
        <taxon>Bacteria</taxon>
        <taxon>Bacillati</taxon>
        <taxon>Bacillota</taxon>
        <taxon>Bacilli</taxon>
        <taxon>Bacillales</taxon>
        <taxon>Bacillales Family XII. Incertae Sedis</taxon>
        <taxon>Exiguobacterium</taxon>
    </lineage>
</organism>
<dbReference type="InterPro" id="IPR041498">
    <property type="entry name" value="Big_6"/>
</dbReference>
<dbReference type="eggNOG" id="COG1404">
    <property type="taxonomic scope" value="Bacteria"/>
</dbReference>
<dbReference type="Proteomes" id="UP000016464">
    <property type="component" value="Unassembled WGS sequence"/>
</dbReference>
<dbReference type="InterPro" id="IPR013783">
    <property type="entry name" value="Ig-like_fold"/>
</dbReference>
<feature type="chain" id="PRO_5004616309" description="Bacterial Ig domain-containing protein" evidence="1">
    <location>
        <begin position="28"/>
        <end position="440"/>
    </location>
</feature>
<name>U1LZP1_9BACL</name>
<keyword evidence="4" id="KW-1185">Reference proteome</keyword>
<protein>
    <recommendedName>
        <fullName evidence="2">Bacterial Ig domain-containing protein</fullName>
    </recommendedName>
</protein>
<dbReference type="EMBL" id="ATCL01000014">
    <property type="protein sequence ID" value="ERG67857.1"/>
    <property type="molecule type" value="Genomic_DNA"/>
</dbReference>
<evidence type="ECO:0000313" key="3">
    <source>
        <dbReference type="EMBL" id="ERG67857.1"/>
    </source>
</evidence>
<sequence>MNHSSYLKLFLAGSLIVSPLLPLQAQAEGSTEEPPVVETVDVTAPLAPVVSTPLHTSKSLVIEGEAGTTALIGINSKVYTRVVTEAGTAQFNMSPQSVGKRISVSLRDAAGNVSETTEVVVAVDPAARPATPKIGTVNNSARQIVVTGTPGAKVTLQVGAASYTARYDAKGVYRRATVALPIGTVIRATTVDAKGATSVTRSTKVIKDGVAPARPRVAQSVTTTSTSITGTAEAYATVYAQIGTKLYKAPVMSTGKFAIKIPKQKRGQAISLYAIDGAGNKGGTLKLGVQHALYNKFYRFPGPVTVHREVLDSYGEFRYAETFAPVFYGSPSKASMQFFLNIESEDGFLEMDTLRLKVGSKSYKVNLDQDDIEYIEYEDGTVAEYVEFKPDAKLVQFVKANVRPENRIVVTVEGSEDVIEWPLYAAEKRAFMESLSFVGY</sequence>
<accession>U1LZP1</accession>
<keyword evidence="1" id="KW-0732">Signal</keyword>
<dbReference type="RefSeq" id="WP_021066423.1">
    <property type="nucleotide sequence ID" value="NZ_ATCL01000014.1"/>
</dbReference>
<dbReference type="Gene3D" id="2.60.40.10">
    <property type="entry name" value="Immunoglobulins"/>
    <property type="match status" value="2"/>
</dbReference>
<evidence type="ECO:0000256" key="1">
    <source>
        <dbReference type="SAM" id="SignalP"/>
    </source>
</evidence>
<dbReference type="STRING" id="1385984.GCA_000702565_00664"/>
<dbReference type="OrthoDB" id="2351375at2"/>
<dbReference type="NCBIfam" id="NF033510">
    <property type="entry name" value="Ca_tandemer"/>
    <property type="match status" value="1"/>
</dbReference>
<gene>
    <name evidence="3" type="ORF">M467_11245</name>
</gene>
<dbReference type="AlphaFoldDB" id="U1LZP1"/>
<feature type="signal peptide" evidence="1">
    <location>
        <begin position="1"/>
        <end position="27"/>
    </location>
</feature>
<evidence type="ECO:0000259" key="2">
    <source>
        <dbReference type="Pfam" id="PF17936"/>
    </source>
</evidence>
<reference evidence="3 4" key="1">
    <citation type="journal article" date="2013" name="Genome Announc.">
        <title>Draft Genome Sequence of Exiguobacterium pavilionensis Strain RW-2, with Wide Thermal, Salinity, and pH Tolerance, Isolated from Modern Freshwater Microbialites.</title>
        <authorList>
            <person name="White R.A.III."/>
            <person name="Grassa C.J."/>
            <person name="Suttle C.A."/>
        </authorList>
    </citation>
    <scope>NUCLEOTIDE SEQUENCE [LARGE SCALE GENOMIC DNA]</scope>
    <source>
        <strain evidence="3 4">RW-2</strain>
    </source>
</reference>
<comment type="caution">
    <text evidence="3">The sequence shown here is derived from an EMBL/GenBank/DDBJ whole genome shotgun (WGS) entry which is preliminary data.</text>
</comment>
<evidence type="ECO:0000313" key="4">
    <source>
        <dbReference type="Proteomes" id="UP000016464"/>
    </source>
</evidence>